<dbReference type="PANTHER" id="PTHR11802:SF113">
    <property type="entry name" value="SERINE CARBOXYPEPTIDASE CTSA-4.1"/>
    <property type="match status" value="1"/>
</dbReference>
<dbReference type="InterPro" id="IPR001563">
    <property type="entry name" value="Peptidase_S10"/>
</dbReference>
<dbReference type="EMBL" id="SOZI01000106">
    <property type="protein sequence ID" value="TNY19149.1"/>
    <property type="molecule type" value="Genomic_DNA"/>
</dbReference>
<dbReference type="PRINTS" id="PR00724">
    <property type="entry name" value="CRBOXYPTASEC"/>
</dbReference>
<comment type="similarity">
    <text evidence="1 7">Belongs to the peptidase S10 family.</text>
</comment>
<keyword evidence="3 7" id="KW-0645">Protease</keyword>
<name>A0A5C5FS53_9BASI</name>
<dbReference type="Gene3D" id="1.10.287.410">
    <property type="match status" value="1"/>
</dbReference>
<feature type="signal peptide" evidence="7">
    <location>
        <begin position="1"/>
        <end position="27"/>
    </location>
</feature>
<evidence type="ECO:0000256" key="2">
    <source>
        <dbReference type="ARBA" id="ARBA00022645"/>
    </source>
</evidence>
<evidence type="ECO:0000256" key="5">
    <source>
        <dbReference type="ARBA" id="ARBA00022801"/>
    </source>
</evidence>
<evidence type="ECO:0000256" key="1">
    <source>
        <dbReference type="ARBA" id="ARBA00009431"/>
    </source>
</evidence>
<dbReference type="STRING" id="5288.A0A5C5FS53"/>
<keyword evidence="6" id="KW-0325">Glycoprotein</keyword>
<dbReference type="PROSITE" id="PS00131">
    <property type="entry name" value="CARBOXYPEPT_SER_SER"/>
    <property type="match status" value="1"/>
</dbReference>
<keyword evidence="4 7" id="KW-0732">Signal</keyword>
<keyword evidence="9" id="KW-1185">Reference proteome</keyword>
<dbReference type="Proteomes" id="UP000311382">
    <property type="component" value="Unassembled WGS sequence"/>
</dbReference>
<dbReference type="GO" id="GO:0004185">
    <property type="term" value="F:serine-type carboxypeptidase activity"/>
    <property type="evidence" value="ECO:0007669"/>
    <property type="project" value="UniProtKB-UniRule"/>
</dbReference>
<keyword evidence="2 7" id="KW-0121">Carboxypeptidase</keyword>
<keyword evidence="5 7" id="KW-0378">Hydrolase</keyword>
<evidence type="ECO:0000313" key="8">
    <source>
        <dbReference type="EMBL" id="TNY19149.1"/>
    </source>
</evidence>
<evidence type="ECO:0000256" key="6">
    <source>
        <dbReference type="ARBA" id="ARBA00023180"/>
    </source>
</evidence>
<gene>
    <name evidence="8" type="ORF">DMC30DRAFT_16786</name>
</gene>
<sequence>MGSTGVRMLVYATALLGAAALAHIAAALPQAVGLPNAQAIFSPAPPTAQQRLLVGDSPFAVRTHPGVPSHRLRVKHPKGLCDPGVHQTSGYLDNDLGHHHYFWQFDSRNDPANDPIVLWLNGGPGCSSFTGLLQELGPCHARPDGQDPVYNPYSWNNNASLIFLDQPVGVGYSYADKHDEGVWTTEAAARDIYAFLQIFFDEYADKFGEVDFHIAGESYAGRYIPLFADYIRKQNEHADERGLRKINLVSTLIGNGFTDPLRQYAQYHPTVCTDQMGGPFVDERGCAKMERALPGCQSLVKACYDRPHVSALCASASAYCETRVTAPYFETGRSSYNMLKFGDYKEEKWIAQWLNRESVRHELRVDLDPHGHGVKKFVGCSDKVFEHFTLSGDQVKPSFQQVADLLDNSIATLLYVGTLDFICNWLGVADWATHLTWSRGEEFSKEPLRAWYASPELAHEGNETVRAGEFRQVGRFALAGVDGAGHFVPYDKPQEALALFNGWVMNRTVGFAASEA</sequence>
<evidence type="ECO:0000256" key="3">
    <source>
        <dbReference type="ARBA" id="ARBA00022670"/>
    </source>
</evidence>
<dbReference type="GO" id="GO:0000324">
    <property type="term" value="C:fungal-type vacuole"/>
    <property type="evidence" value="ECO:0007669"/>
    <property type="project" value="TreeGrafter"/>
</dbReference>
<proteinExistence type="inferred from homology"/>
<evidence type="ECO:0000256" key="4">
    <source>
        <dbReference type="ARBA" id="ARBA00022729"/>
    </source>
</evidence>
<organism evidence="8 9">
    <name type="scientific">Rhodotorula diobovata</name>
    <dbReference type="NCBI Taxonomy" id="5288"/>
    <lineage>
        <taxon>Eukaryota</taxon>
        <taxon>Fungi</taxon>
        <taxon>Dikarya</taxon>
        <taxon>Basidiomycota</taxon>
        <taxon>Pucciniomycotina</taxon>
        <taxon>Microbotryomycetes</taxon>
        <taxon>Sporidiobolales</taxon>
        <taxon>Sporidiobolaceae</taxon>
        <taxon>Rhodotorula</taxon>
    </lineage>
</organism>
<feature type="chain" id="PRO_5022985527" description="Carboxypeptidase" evidence="7">
    <location>
        <begin position="28"/>
        <end position="516"/>
    </location>
</feature>
<evidence type="ECO:0000256" key="7">
    <source>
        <dbReference type="RuleBase" id="RU361156"/>
    </source>
</evidence>
<dbReference type="PANTHER" id="PTHR11802">
    <property type="entry name" value="SERINE PROTEASE FAMILY S10 SERINE CARBOXYPEPTIDASE"/>
    <property type="match status" value="1"/>
</dbReference>
<dbReference type="InterPro" id="IPR029058">
    <property type="entry name" value="AB_hydrolase_fold"/>
</dbReference>
<reference evidence="8 9" key="1">
    <citation type="submission" date="2019-03" db="EMBL/GenBank/DDBJ databases">
        <title>Rhodosporidium diobovatum UCD-FST 08-225 genome sequencing, assembly, and annotation.</title>
        <authorList>
            <person name="Fakankun I.U."/>
            <person name="Fristensky B."/>
            <person name="Levin D.B."/>
        </authorList>
    </citation>
    <scope>NUCLEOTIDE SEQUENCE [LARGE SCALE GENOMIC DNA]</scope>
    <source>
        <strain evidence="8 9">UCD-FST 08-225</strain>
    </source>
</reference>
<protein>
    <recommendedName>
        <fullName evidence="7">Carboxypeptidase</fullName>
        <ecNumber evidence="7">3.4.16.-</ecNumber>
    </recommendedName>
</protein>
<dbReference type="Pfam" id="PF00450">
    <property type="entry name" value="Peptidase_S10"/>
    <property type="match status" value="1"/>
</dbReference>
<dbReference type="GO" id="GO:0006508">
    <property type="term" value="P:proteolysis"/>
    <property type="evidence" value="ECO:0007669"/>
    <property type="project" value="UniProtKB-KW"/>
</dbReference>
<accession>A0A5C5FS53</accession>
<dbReference type="Gene3D" id="3.40.50.1820">
    <property type="entry name" value="alpha/beta hydrolase"/>
    <property type="match status" value="1"/>
</dbReference>
<dbReference type="OrthoDB" id="443318at2759"/>
<dbReference type="SUPFAM" id="SSF53474">
    <property type="entry name" value="alpha/beta-Hydrolases"/>
    <property type="match status" value="1"/>
</dbReference>
<comment type="caution">
    <text evidence="8">The sequence shown here is derived from an EMBL/GenBank/DDBJ whole genome shotgun (WGS) entry which is preliminary data.</text>
</comment>
<dbReference type="InterPro" id="IPR033124">
    <property type="entry name" value="Ser_caboxypep_his_AS"/>
</dbReference>
<dbReference type="AlphaFoldDB" id="A0A5C5FS53"/>
<dbReference type="PROSITE" id="PS00560">
    <property type="entry name" value="CARBOXYPEPT_SER_HIS"/>
    <property type="match status" value="1"/>
</dbReference>
<evidence type="ECO:0000313" key="9">
    <source>
        <dbReference type="Proteomes" id="UP000311382"/>
    </source>
</evidence>
<dbReference type="EC" id="3.4.16.-" evidence="7"/>
<dbReference type="InterPro" id="IPR018202">
    <property type="entry name" value="Ser_caboxypep_ser_AS"/>
</dbReference>